<evidence type="ECO:0000256" key="3">
    <source>
        <dbReference type="SAM" id="SignalP"/>
    </source>
</evidence>
<reference evidence="4" key="1">
    <citation type="submission" date="2023-07" db="EMBL/GenBank/DDBJ databases">
        <title>Genomic Encyclopedia of Type Strains, Phase IV (KMG-IV): sequencing the most valuable type-strain genomes for metagenomic binning, comparative biology and taxonomic classification.</title>
        <authorList>
            <person name="Goeker M."/>
        </authorList>
    </citation>
    <scope>NUCLEOTIDE SEQUENCE</scope>
    <source>
        <strain evidence="4">DSM 19659</strain>
    </source>
</reference>
<dbReference type="Pfam" id="PF01473">
    <property type="entry name" value="Choline_bind_1"/>
    <property type="match status" value="2"/>
</dbReference>
<keyword evidence="5" id="KW-1185">Reference proteome</keyword>
<organism evidence="4 5">
    <name type="scientific">Moryella indoligenes</name>
    <dbReference type="NCBI Taxonomy" id="371674"/>
    <lineage>
        <taxon>Bacteria</taxon>
        <taxon>Bacillati</taxon>
        <taxon>Bacillota</taxon>
        <taxon>Clostridia</taxon>
        <taxon>Lachnospirales</taxon>
        <taxon>Lachnospiraceae</taxon>
        <taxon>Moryella</taxon>
    </lineage>
</organism>
<dbReference type="Gene3D" id="2.10.270.10">
    <property type="entry name" value="Cholin Binding"/>
    <property type="match status" value="2"/>
</dbReference>
<dbReference type="InterPro" id="IPR018337">
    <property type="entry name" value="Cell_wall/Cho-bd_repeat"/>
</dbReference>
<evidence type="ECO:0000313" key="4">
    <source>
        <dbReference type="EMBL" id="MDQ0151378.1"/>
    </source>
</evidence>
<gene>
    <name evidence="4" type="ORF">J2S20_000052</name>
</gene>
<dbReference type="SUPFAM" id="SSF69360">
    <property type="entry name" value="Cell wall binding repeat"/>
    <property type="match status" value="1"/>
</dbReference>
<feature type="signal peptide" evidence="3">
    <location>
        <begin position="1"/>
        <end position="26"/>
    </location>
</feature>
<sequence length="414" mass="47375">MKYSRKWLYVLLAALFALLGACTAYASSEEKLRSVTIHVKSRVEAGDVLYRDDIVFDEPERGEIGVWVDSDKYSLDSAKIVEGSSRDLTVGQEIKLKLVLSITDDDYIFKSGFGRSNVKLSGSAATVAEVRRSAKKLTVTVRLRGIKGNYDSPADAEWSRNERGKARWSSAEDGSGYYELLLKRGGSIIKRVYDYSGRSYNFYPYMTKAGRYEFRVRTVPHTEEEKRYGKNSEWVESDSLYIESWEVSDGSGAVWEDEHGNAGPSAGQVGWYQTNGMWHYRYPNGVEKRNGWELIQGLWYYFDGNGSMQIGWLKSGMGWYYLGPDGAMRVGWQDINGSWYYLEEDSGKHYGLMAAETLVVRDGKVYYVDKDGRQLRGWQQAGGYWRYFDPTSGEMVRDRVIDTFHVDEDGIWRQ</sequence>
<evidence type="ECO:0008006" key="6">
    <source>
        <dbReference type="Google" id="ProtNLM"/>
    </source>
</evidence>
<dbReference type="EMBL" id="JAUSTO010000001">
    <property type="protein sequence ID" value="MDQ0151378.1"/>
    <property type="molecule type" value="Genomic_DNA"/>
</dbReference>
<evidence type="ECO:0000256" key="1">
    <source>
        <dbReference type="ARBA" id="ARBA00022737"/>
    </source>
</evidence>
<protein>
    <recommendedName>
        <fullName evidence="6">N-acetylmuramoyl-L-alanine amidase</fullName>
    </recommendedName>
</protein>
<proteinExistence type="predicted"/>
<keyword evidence="1" id="KW-0677">Repeat</keyword>
<feature type="chain" id="PRO_5042260557" description="N-acetylmuramoyl-L-alanine amidase" evidence="3">
    <location>
        <begin position="27"/>
        <end position="414"/>
    </location>
</feature>
<comment type="caution">
    <text evidence="4">The sequence shown here is derived from an EMBL/GenBank/DDBJ whole genome shotgun (WGS) entry which is preliminary data.</text>
</comment>
<accession>A0AAE3V7Y3</accession>
<dbReference type="PROSITE" id="PS51170">
    <property type="entry name" value="CW"/>
    <property type="match status" value="2"/>
</dbReference>
<feature type="repeat" description="Cell wall-binding" evidence="2">
    <location>
        <begin position="329"/>
        <end position="348"/>
    </location>
</feature>
<evidence type="ECO:0000313" key="5">
    <source>
        <dbReference type="Proteomes" id="UP001241537"/>
    </source>
</evidence>
<evidence type="ECO:0000256" key="2">
    <source>
        <dbReference type="PROSITE-ProRule" id="PRU00591"/>
    </source>
</evidence>
<name>A0AAE3V7Y3_9FIRM</name>
<dbReference type="Proteomes" id="UP001241537">
    <property type="component" value="Unassembled WGS sequence"/>
</dbReference>
<dbReference type="RefSeq" id="WP_307251800.1">
    <property type="nucleotide sequence ID" value="NZ_JAUSTO010000001.1"/>
</dbReference>
<dbReference type="Pfam" id="PF19127">
    <property type="entry name" value="Choline_bind_3"/>
    <property type="match status" value="2"/>
</dbReference>
<feature type="repeat" description="Cell wall-binding" evidence="2">
    <location>
        <begin position="289"/>
        <end position="308"/>
    </location>
</feature>
<keyword evidence="3" id="KW-0732">Signal</keyword>
<dbReference type="PROSITE" id="PS51257">
    <property type="entry name" value="PROKAR_LIPOPROTEIN"/>
    <property type="match status" value="1"/>
</dbReference>
<dbReference type="AlphaFoldDB" id="A0AAE3V7Y3"/>